<protein>
    <submittedName>
        <fullName evidence="2">HEAT repeat-containing protein 5A</fullName>
    </submittedName>
</protein>
<name>A0A0A9YRP6_LYGHE</name>
<feature type="non-terminal residue" evidence="2">
    <location>
        <position position="181"/>
    </location>
</feature>
<reference evidence="2" key="2">
    <citation type="submission" date="2014-07" db="EMBL/GenBank/DDBJ databases">
        <authorList>
            <person name="Hull J."/>
        </authorList>
    </citation>
    <scope>NUCLEOTIDE SEQUENCE</scope>
</reference>
<organism evidence="2">
    <name type="scientific">Lygus hesperus</name>
    <name type="common">Western plant bug</name>
    <dbReference type="NCBI Taxonomy" id="30085"/>
    <lineage>
        <taxon>Eukaryota</taxon>
        <taxon>Metazoa</taxon>
        <taxon>Ecdysozoa</taxon>
        <taxon>Arthropoda</taxon>
        <taxon>Hexapoda</taxon>
        <taxon>Insecta</taxon>
        <taxon>Pterygota</taxon>
        <taxon>Neoptera</taxon>
        <taxon>Paraneoptera</taxon>
        <taxon>Hemiptera</taxon>
        <taxon>Heteroptera</taxon>
        <taxon>Panheteroptera</taxon>
        <taxon>Cimicomorpha</taxon>
        <taxon>Miridae</taxon>
        <taxon>Mirini</taxon>
        <taxon>Lygus</taxon>
    </lineage>
</organism>
<sequence>LLVETGGKTFMHPFLIISGPSPHGIMGMDLLAKIPFVIYNQPANEASETPPPSSAITRSTGVTTTVIRLLLHQPPGARPIVIRSMLLGLQPPTYAEITQQANKLPPVRNIRYFSKAPTGPEEHADTDPDEPLGNEATDAELSTSGDNLEDQPTLEPSHADNDDLEEEEPAGNPNASGQEEP</sequence>
<feature type="non-terminal residue" evidence="2">
    <location>
        <position position="1"/>
    </location>
</feature>
<feature type="region of interest" description="Disordered" evidence="1">
    <location>
        <begin position="113"/>
        <end position="181"/>
    </location>
</feature>
<gene>
    <name evidence="2" type="primary">heatr5a</name>
    <name evidence="2" type="ORF">CM83_103618</name>
</gene>
<dbReference type="EMBL" id="GBHO01007922">
    <property type="protein sequence ID" value="JAG35682.1"/>
    <property type="molecule type" value="Transcribed_RNA"/>
</dbReference>
<reference evidence="2" key="1">
    <citation type="journal article" date="2014" name="PLoS ONE">
        <title>Transcriptome-Based Identification of ABC Transporters in the Western Tarnished Plant Bug Lygus hesperus.</title>
        <authorList>
            <person name="Hull J.J."/>
            <person name="Chaney K."/>
            <person name="Geib S.M."/>
            <person name="Fabrick J.A."/>
            <person name="Brent C.S."/>
            <person name="Walsh D."/>
            <person name="Lavine L.C."/>
        </authorList>
    </citation>
    <scope>NUCLEOTIDE SEQUENCE</scope>
</reference>
<accession>A0A0A9YRP6</accession>
<dbReference type="AlphaFoldDB" id="A0A0A9YRP6"/>
<proteinExistence type="predicted"/>
<evidence type="ECO:0000256" key="1">
    <source>
        <dbReference type="SAM" id="MobiDB-lite"/>
    </source>
</evidence>
<evidence type="ECO:0000313" key="2">
    <source>
        <dbReference type="EMBL" id="JAG35682.1"/>
    </source>
</evidence>